<dbReference type="RefSeq" id="XP_021870893.1">
    <property type="nucleotide sequence ID" value="XM_022012877.1"/>
</dbReference>
<feature type="compositionally biased region" description="Basic and acidic residues" evidence="1">
    <location>
        <begin position="126"/>
        <end position="136"/>
    </location>
</feature>
<evidence type="ECO:0000313" key="3">
    <source>
        <dbReference type="Proteomes" id="UP000193218"/>
    </source>
</evidence>
<organism evidence="2 3">
    <name type="scientific">Kockovaella imperatae</name>
    <dbReference type="NCBI Taxonomy" id="4999"/>
    <lineage>
        <taxon>Eukaryota</taxon>
        <taxon>Fungi</taxon>
        <taxon>Dikarya</taxon>
        <taxon>Basidiomycota</taxon>
        <taxon>Agaricomycotina</taxon>
        <taxon>Tremellomycetes</taxon>
        <taxon>Tremellales</taxon>
        <taxon>Cuniculitremaceae</taxon>
        <taxon>Kockovaella</taxon>
    </lineage>
</organism>
<dbReference type="GeneID" id="33554685"/>
<dbReference type="EMBL" id="NBSH01000007">
    <property type="protein sequence ID" value="ORX36824.1"/>
    <property type="molecule type" value="Genomic_DNA"/>
</dbReference>
<proteinExistence type="predicted"/>
<dbReference type="Proteomes" id="UP000193218">
    <property type="component" value="Unassembled WGS sequence"/>
</dbReference>
<comment type="caution">
    <text evidence="2">The sequence shown here is derived from an EMBL/GenBank/DDBJ whole genome shotgun (WGS) entry which is preliminary data.</text>
</comment>
<feature type="compositionally biased region" description="Polar residues" evidence="1">
    <location>
        <begin position="10"/>
        <end position="35"/>
    </location>
</feature>
<protein>
    <submittedName>
        <fullName evidence="2">Uncharacterized protein</fullName>
    </submittedName>
</protein>
<accession>A0A1Y1UH62</accession>
<feature type="region of interest" description="Disordered" evidence="1">
    <location>
        <begin position="1"/>
        <end position="151"/>
    </location>
</feature>
<evidence type="ECO:0000313" key="2">
    <source>
        <dbReference type="EMBL" id="ORX36824.1"/>
    </source>
</evidence>
<feature type="compositionally biased region" description="Basic and acidic residues" evidence="1">
    <location>
        <begin position="103"/>
        <end position="117"/>
    </location>
</feature>
<evidence type="ECO:0000256" key="1">
    <source>
        <dbReference type="SAM" id="MobiDB-lite"/>
    </source>
</evidence>
<keyword evidence="3" id="KW-1185">Reference proteome</keyword>
<feature type="compositionally biased region" description="Basic and acidic residues" evidence="1">
    <location>
        <begin position="61"/>
        <end position="76"/>
    </location>
</feature>
<reference evidence="2 3" key="1">
    <citation type="submission" date="2017-03" db="EMBL/GenBank/DDBJ databases">
        <title>Widespread Adenine N6-methylation of Active Genes in Fungi.</title>
        <authorList>
            <consortium name="DOE Joint Genome Institute"/>
            <person name="Mondo S.J."/>
            <person name="Dannebaum R.O."/>
            <person name="Kuo R.C."/>
            <person name="Louie K.B."/>
            <person name="Bewick A.J."/>
            <person name="Labutti K."/>
            <person name="Haridas S."/>
            <person name="Kuo A."/>
            <person name="Salamov A."/>
            <person name="Ahrendt S.R."/>
            <person name="Lau R."/>
            <person name="Bowen B.P."/>
            <person name="Lipzen A."/>
            <person name="Sullivan W."/>
            <person name="Andreopoulos W.B."/>
            <person name="Clum A."/>
            <person name="Lindquist E."/>
            <person name="Daum C."/>
            <person name="Northen T.R."/>
            <person name="Ramamoorthy G."/>
            <person name="Schmitz R.J."/>
            <person name="Gryganskyi A."/>
            <person name="Culley D."/>
            <person name="Magnuson J."/>
            <person name="James T.Y."/>
            <person name="O'Malley M.A."/>
            <person name="Stajich J.E."/>
            <person name="Spatafora J.W."/>
            <person name="Visel A."/>
            <person name="Grigoriev I.V."/>
        </authorList>
    </citation>
    <scope>NUCLEOTIDE SEQUENCE [LARGE SCALE GENOMIC DNA]</scope>
    <source>
        <strain evidence="2 3">NRRL Y-17943</strain>
    </source>
</reference>
<gene>
    <name evidence="2" type="ORF">BD324DRAFT_471241</name>
</gene>
<sequence>MSDLTPPASKHNTPQRVIPPESSSDLNVAGPSSSHLGVEAPASPTSMREDSAALELDAEDNTPRHGEDPAEKREQHTGSSGMEVDAENLTESATDRDEDEEVERYPGDHEAAAREVLSDGASPGKADAKSGTVDKGKGKKVGRGSGKDGDLYESDIVERWNQEFGDVLLNVPGANKP</sequence>
<dbReference type="InParanoid" id="A0A1Y1UH62"/>
<dbReference type="OrthoDB" id="2596861at2759"/>
<dbReference type="AlphaFoldDB" id="A0A1Y1UH62"/>
<name>A0A1Y1UH62_9TREE</name>